<dbReference type="EMBL" id="QMEY01000002">
    <property type="protein sequence ID" value="RBQ20974.1"/>
    <property type="molecule type" value="Genomic_DNA"/>
</dbReference>
<dbReference type="AlphaFoldDB" id="A0A366M5U9"/>
<feature type="signal peptide" evidence="7">
    <location>
        <begin position="1"/>
        <end position="27"/>
    </location>
</feature>
<keyword evidence="3 6" id="KW-0378">Hydrolase</keyword>
<evidence type="ECO:0000256" key="4">
    <source>
        <dbReference type="ARBA" id="ARBA00022825"/>
    </source>
</evidence>
<comment type="caution">
    <text evidence="9">The sequence shown here is derived from an EMBL/GenBank/DDBJ whole genome shotgun (WGS) entry which is preliminary data.</text>
</comment>
<evidence type="ECO:0000256" key="7">
    <source>
        <dbReference type="SAM" id="SignalP"/>
    </source>
</evidence>
<dbReference type="InterPro" id="IPR015500">
    <property type="entry name" value="Peptidase_S8_subtilisin-rel"/>
</dbReference>
<dbReference type="InterPro" id="IPR050131">
    <property type="entry name" value="Peptidase_S8_subtilisin-like"/>
</dbReference>
<sequence>MIRKTITATIGLVTAVGLGLPPGSANAAPTQSAINRALGDSALAARIPCQFENSLSESGPRSTATKSVEDVKPRLPAFVTLVTGDRVKLYAQGESGPTYEIEPGPGRDKVRFTAQERDGHLSVYPADALPLVGRGLVDKRLFDVTQLVAWGYDDSRSAEVPLIVRSPAVPRLTAKAAKTGWRSEALDLSGVKVTKDGAEQAWKQLTAGASARSLASGVTKLWLDGKRTPYLAESVKQIGAPAAWQRGLTGKGVTVAVIDSGYDERHPDLADSVTAKADFTGTTGGVQDEMHGHGTHQSSIIAGSGKASGGKYRGVAPDAKLAIAKVACSDGYTDSYALRGMDWAAGEAKAKIALLSLGTTFDSQIPDLLEEAVNTLTEVYGTLFVVAAGNYGPGKTTLGSPGSADAALTVGAVSKSDRLADFSSRGPRAGDHAVKPDITAPGVAITAAMIVGTGPENGQYSAESGTSMAAAHVAGAAALLAEAHPDWTAEQLKGALIGTAVPNPENGPYEQGAGRVDVDAATKLNVTATPGNVWTTLPYGEDAPVRKTITYTNSGDRTVFLDLRMESAQPGVALPAGLLKPSAQQIKVPAHGQATVTLDMARADVEPGEYPGVLVASSGQDVVLRTLAGTYVEPESYDVDFRFIDRNGDPAIWSEALVYSLERNWVEYVPLSQGEGSVRLPAGDWTMQGGVHNYISGETYDVISHESIKVDADHREVVVDARDGKAVKFGLDDPDGFQDSSLNTVTTHFGGERFFRSMYNGTIGGLPIGEFYVIPSKVPDLTYQMHNAWSRLGGADAVRYDLVKEHSGGLPDDPVYDFEVKDLAKITMTIRGSGVPAHGAAVAVGPAGMGVQSTRARVPGTLINYRTFVLGQRWDTVMHVGPTHSILSLGNFLRGKTASETWNQAVLGPGLQLGDLVIEGNDLHYSGGRQFADPVTRRTGFEWMSEGEVSLRSGGKLLKHLRCSDLRLGLRCGFVARLPDELASYTLTEVSTRPTTYASLATRVETSWTFDGEKTPVPWAVRRLAARIFPAGLDELNRAKRTVTVPIAIRLDCPECLATVIKRITVEASYDDGKTWQPLQVRGSGLMDHAVMLKPPARGDYVSLRVNATATDGKGLTQTVIRAFGLKD</sequence>
<organism evidence="9 10">
    <name type="scientific">Spongiactinospora rosea</name>
    <dbReference type="NCBI Taxonomy" id="2248750"/>
    <lineage>
        <taxon>Bacteria</taxon>
        <taxon>Bacillati</taxon>
        <taxon>Actinomycetota</taxon>
        <taxon>Actinomycetes</taxon>
        <taxon>Streptosporangiales</taxon>
        <taxon>Streptosporangiaceae</taxon>
        <taxon>Spongiactinospora</taxon>
    </lineage>
</organism>
<reference evidence="9 10" key="1">
    <citation type="submission" date="2018-06" db="EMBL/GenBank/DDBJ databases">
        <title>Sphaerisporangium craniellae sp. nov., isolated from a marine sponge in the South China Sea.</title>
        <authorList>
            <person name="Li L."/>
        </authorList>
    </citation>
    <scope>NUCLEOTIDE SEQUENCE [LARGE SCALE GENOMIC DNA]</scope>
    <source>
        <strain evidence="9 10">LHW63015</strain>
    </source>
</reference>
<dbReference type="Gene3D" id="3.40.50.200">
    <property type="entry name" value="Peptidase S8/S53 domain"/>
    <property type="match status" value="1"/>
</dbReference>
<dbReference type="PRINTS" id="PR00723">
    <property type="entry name" value="SUBTILISIN"/>
</dbReference>
<evidence type="ECO:0000256" key="1">
    <source>
        <dbReference type="ARBA" id="ARBA00011073"/>
    </source>
</evidence>
<dbReference type="InterPro" id="IPR036852">
    <property type="entry name" value="Peptidase_S8/S53_dom_sf"/>
</dbReference>
<dbReference type="InterPro" id="IPR000209">
    <property type="entry name" value="Peptidase_S8/S53_dom"/>
</dbReference>
<evidence type="ECO:0000313" key="9">
    <source>
        <dbReference type="EMBL" id="RBQ20974.1"/>
    </source>
</evidence>
<protein>
    <recommendedName>
        <fullName evidence="8">Peptidase S8/S53 domain-containing protein</fullName>
    </recommendedName>
</protein>
<accession>A0A366M5U9</accession>
<keyword evidence="10" id="KW-1185">Reference proteome</keyword>
<feature type="active site" description="Charge relay system" evidence="5 6">
    <location>
        <position position="467"/>
    </location>
</feature>
<keyword evidence="2 6" id="KW-0645">Protease</keyword>
<gene>
    <name evidence="9" type="ORF">DP939_07925</name>
</gene>
<dbReference type="Proteomes" id="UP000253303">
    <property type="component" value="Unassembled WGS sequence"/>
</dbReference>
<evidence type="ECO:0000256" key="2">
    <source>
        <dbReference type="ARBA" id="ARBA00022670"/>
    </source>
</evidence>
<dbReference type="PANTHER" id="PTHR43806:SF11">
    <property type="entry name" value="CEREVISIN-RELATED"/>
    <property type="match status" value="1"/>
</dbReference>
<evidence type="ECO:0000256" key="6">
    <source>
        <dbReference type="PROSITE-ProRule" id="PRU01240"/>
    </source>
</evidence>
<evidence type="ECO:0000256" key="3">
    <source>
        <dbReference type="ARBA" id="ARBA00022801"/>
    </source>
</evidence>
<feature type="active site" description="Charge relay system" evidence="5 6">
    <location>
        <position position="259"/>
    </location>
</feature>
<feature type="active site" description="Charge relay system" evidence="5 6">
    <location>
        <position position="293"/>
    </location>
</feature>
<dbReference type="SUPFAM" id="SSF52743">
    <property type="entry name" value="Subtilisin-like"/>
    <property type="match status" value="1"/>
</dbReference>
<keyword evidence="7" id="KW-0732">Signal</keyword>
<dbReference type="GO" id="GO:0006508">
    <property type="term" value="P:proteolysis"/>
    <property type="evidence" value="ECO:0007669"/>
    <property type="project" value="UniProtKB-KW"/>
</dbReference>
<feature type="chain" id="PRO_5016759585" description="Peptidase S8/S53 domain-containing protein" evidence="7">
    <location>
        <begin position="28"/>
        <end position="1128"/>
    </location>
</feature>
<evidence type="ECO:0000313" key="10">
    <source>
        <dbReference type="Proteomes" id="UP000253303"/>
    </source>
</evidence>
<dbReference type="PROSITE" id="PS51892">
    <property type="entry name" value="SUBTILASE"/>
    <property type="match status" value="1"/>
</dbReference>
<proteinExistence type="inferred from homology"/>
<name>A0A366M5U9_9ACTN</name>
<feature type="domain" description="Peptidase S8/S53" evidence="8">
    <location>
        <begin position="250"/>
        <end position="512"/>
    </location>
</feature>
<evidence type="ECO:0000256" key="5">
    <source>
        <dbReference type="PIRSR" id="PIRSR615500-1"/>
    </source>
</evidence>
<evidence type="ECO:0000259" key="8">
    <source>
        <dbReference type="Pfam" id="PF00082"/>
    </source>
</evidence>
<comment type="similarity">
    <text evidence="1 6">Belongs to the peptidase S8 family.</text>
</comment>
<dbReference type="GO" id="GO:0004252">
    <property type="term" value="F:serine-type endopeptidase activity"/>
    <property type="evidence" value="ECO:0007669"/>
    <property type="project" value="UniProtKB-UniRule"/>
</dbReference>
<dbReference type="Pfam" id="PF00082">
    <property type="entry name" value="Peptidase_S8"/>
    <property type="match status" value="1"/>
</dbReference>
<keyword evidence="4 6" id="KW-0720">Serine protease</keyword>
<dbReference type="PANTHER" id="PTHR43806">
    <property type="entry name" value="PEPTIDASE S8"/>
    <property type="match status" value="1"/>
</dbReference>